<dbReference type="EMBL" id="CP007055">
    <property type="protein sequence ID" value="AHG01048.1"/>
    <property type="molecule type" value="Genomic_DNA"/>
</dbReference>
<sequence length="31" mass="3260">MEAAMSAAGKEITTMAMATSGSRIDRVFEPV</sequence>
<dbReference type="Proteomes" id="UP000019024">
    <property type="component" value="Chromosome"/>
</dbReference>
<organism evidence="1 2">
    <name type="scientific">Halostagnicola larsenii XH-48</name>
    <dbReference type="NCBI Taxonomy" id="797299"/>
    <lineage>
        <taxon>Archaea</taxon>
        <taxon>Methanobacteriati</taxon>
        <taxon>Methanobacteriota</taxon>
        <taxon>Stenosarchaea group</taxon>
        <taxon>Halobacteria</taxon>
        <taxon>Halobacteriales</taxon>
        <taxon>Natrialbaceae</taxon>
        <taxon>Halostagnicola</taxon>
    </lineage>
</organism>
<dbReference type="HOGENOM" id="CLU_3394468_0_0_2"/>
<keyword evidence="2" id="KW-1185">Reference proteome</keyword>
<gene>
    <name evidence="1" type="ORF">HALLA_14185</name>
</gene>
<proteinExistence type="predicted"/>
<dbReference type="AlphaFoldDB" id="W0JVG4"/>
<protein>
    <submittedName>
        <fullName evidence="1">Uncharacterized protein</fullName>
    </submittedName>
</protein>
<dbReference type="KEGG" id="hlr:HALLA_14185"/>
<reference evidence="1 2" key="1">
    <citation type="submission" date="2014-01" db="EMBL/GenBank/DDBJ databases">
        <authorList>
            <consortium name="DOE Joint Genome Institute"/>
            <person name="Anderson I."/>
            <person name="Huntemann M."/>
            <person name="Han J."/>
            <person name="Chen A."/>
            <person name="Kyrpides N."/>
            <person name="Mavromatis K."/>
            <person name="Markowitz V."/>
            <person name="Palaniappan K."/>
            <person name="Ivanova N."/>
            <person name="Schaumberg A."/>
            <person name="Pati A."/>
            <person name="Liolios K."/>
            <person name="Nordberg H.P."/>
            <person name="Cantor M.N."/>
            <person name="Hua S.X."/>
            <person name="Woyke T."/>
        </authorList>
    </citation>
    <scope>NUCLEOTIDE SEQUENCE [LARGE SCALE GENOMIC DNA]</scope>
    <source>
        <strain evidence="1 2">XH-48</strain>
    </source>
</reference>
<evidence type="ECO:0000313" key="1">
    <source>
        <dbReference type="EMBL" id="AHG01048.1"/>
    </source>
</evidence>
<evidence type="ECO:0000313" key="2">
    <source>
        <dbReference type="Proteomes" id="UP000019024"/>
    </source>
</evidence>
<name>W0JVG4_9EURY</name>
<accession>W0JVG4</accession>